<proteinExistence type="predicted"/>
<reference evidence="1 2" key="1">
    <citation type="submission" date="2019-03" db="EMBL/GenBank/DDBJ databases">
        <title>Single cell metagenomics reveals metabolic interactions within the superorganism composed of flagellate Streblomastix strix and complex community of Bacteroidetes bacteria on its surface.</title>
        <authorList>
            <person name="Treitli S.C."/>
            <person name="Kolisko M."/>
            <person name="Husnik F."/>
            <person name="Keeling P."/>
            <person name="Hampl V."/>
        </authorList>
    </citation>
    <scope>NUCLEOTIDE SEQUENCE [LARGE SCALE GENOMIC DNA]</scope>
    <source>
        <strain evidence="1">ST1C</strain>
    </source>
</reference>
<dbReference type="Proteomes" id="UP000324800">
    <property type="component" value="Unassembled WGS sequence"/>
</dbReference>
<evidence type="ECO:0000313" key="1">
    <source>
        <dbReference type="EMBL" id="KAA6371052.1"/>
    </source>
</evidence>
<sequence>MTSNAKEINAIYSGLLGFEQFFKKMQDQAILICLDNATAAYNIWKCEAKESLIERIKQEFYLMKRLQLKITIIQIPGKLNSTADSLPRLCRSGDYTLNYGIIQMICRTWNYMPQIEIFTAQQNKLFNNYVTMDLNDLGTHFNNAFNYKRSKVKLYIQPLILVLNRVLQKMKQDKAQGIIIAPIQPGQSWFTKLKNLSIKFLFLGLSERILEIGQRMKDQDQNFPTGNVSAFNLDLLQTQEETCR</sequence>
<dbReference type="PANTHER" id="PTHR33050:SF7">
    <property type="entry name" value="RIBONUCLEASE H"/>
    <property type="match status" value="1"/>
</dbReference>
<gene>
    <name evidence="1" type="ORF">EZS28_033422</name>
</gene>
<dbReference type="PANTHER" id="PTHR33050">
    <property type="entry name" value="REVERSE TRANSCRIPTASE DOMAIN-CONTAINING PROTEIN"/>
    <property type="match status" value="1"/>
</dbReference>
<dbReference type="EMBL" id="SNRW01014815">
    <property type="protein sequence ID" value="KAA6371052.1"/>
    <property type="molecule type" value="Genomic_DNA"/>
</dbReference>
<organism evidence="1 2">
    <name type="scientific">Streblomastix strix</name>
    <dbReference type="NCBI Taxonomy" id="222440"/>
    <lineage>
        <taxon>Eukaryota</taxon>
        <taxon>Metamonada</taxon>
        <taxon>Preaxostyla</taxon>
        <taxon>Oxymonadida</taxon>
        <taxon>Streblomastigidae</taxon>
        <taxon>Streblomastix</taxon>
    </lineage>
</organism>
<comment type="caution">
    <text evidence="1">The sequence shown here is derived from an EMBL/GenBank/DDBJ whole genome shotgun (WGS) entry which is preliminary data.</text>
</comment>
<evidence type="ECO:0000313" key="2">
    <source>
        <dbReference type="Proteomes" id="UP000324800"/>
    </source>
</evidence>
<dbReference type="AlphaFoldDB" id="A0A5J4ULW5"/>
<name>A0A5J4ULW5_9EUKA</name>
<accession>A0A5J4ULW5</accession>
<protein>
    <submittedName>
        <fullName evidence="1">Uncharacterized protein</fullName>
    </submittedName>
</protein>
<dbReference type="InterPro" id="IPR052055">
    <property type="entry name" value="Hepadnavirus_pol/RT"/>
</dbReference>